<evidence type="ECO:0000313" key="8">
    <source>
        <dbReference type="Proteomes" id="UP000663862"/>
    </source>
</evidence>
<dbReference type="InterPro" id="IPR001258">
    <property type="entry name" value="NHL_repeat"/>
</dbReference>
<evidence type="ECO:0000256" key="5">
    <source>
        <dbReference type="PROSITE-ProRule" id="PRU00504"/>
    </source>
</evidence>
<dbReference type="AlphaFoldDB" id="A0A821D5N3"/>
<evidence type="ECO:0000256" key="3">
    <source>
        <dbReference type="ARBA" id="ARBA00023180"/>
    </source>
</evidence>
<dbReference type="PANTHER" id="PTHR10680">
    <property type="entry name" value="PEPTIDYL-GLYCINE ALPHA-AMIDATING MONOOXYGENASE"/>
    <property type="match status" value="1"/>
</dbReference>
<dbReference type="Pfam" id="PF03732">
    <property type="entry name" value="Retrotrans_gag"/>
    <property type="match status" value="1"/>
</dbReference>
<dbReference type="GO" id="GO:0008270">
    <property type="term" value="F:zinc ion binding"/>
    <property type="evidence" value="ECO:0007669"/>
    <property type="project" value="UniProtKB-KW"/>
</dbReference>
<dbReference type="PROSITE" id="PS50158">
    <property type="entry name" value="ZF_CCHC"/>
    <property type="match status" value="1"/>
</dbReference>
<keyword evidence="4" id="KW-0862">Zinc</keyword>
<keyword evidence="4" id="KW-0863">Zinc-finger</keyword>
<feature type="repeat" description="NHL" evidence="5">
    <location>
        <begin position="7"/>
        <end position="40"/>
    </location>
</feature>
<dbReference type="PROSITE" id="PS51125">
    <property type="entry name" value="NHL"/>
    <property type="match status" value="2"/>
</dbReference>
<feature type="domain" description="CCHC-type" evidence="6">
    <location>
        <begin position="562"/>
        <end position="577"/>
    </location>
</feature>
<dbReference type="EMBL" id="CAJOBQ010003724">
    <property type="protein sequence ID" value="CAF4615878.1"/>
    <property type="molecule type" value="Genomic_DNA"/>
</dbReference>
<proteinExistence type="predicted"/>
<dbReference type="InterPro" id="IPR005162">
    <property type="entry name" value="Retrotrans_gag_dom"/>
</dbReference>
<dbReference type="CDD" id="cd05819">
    <property type="entry name" value="NHL"/>
    <property type="match status" value="1"/>
</dbReference>
<evidence type="ECO:0000256" key="4">
    <source>
        <dbReference type="PROSITE-ProRule" id="PRU00047"/>
    </source>
</evidence>
<dbReference type="SUPFAM" id="SSF57756">
    <property type="entry name" value="Retrovirus zinc finger-like domains"/>
    <property type="match status" value="1"/>
</dbReference>
<dbReference type="GO" id="GO:0005576">
    <property type="term" value="C:extracellular region"/>
    <property type="evidence" value="ECO:0007669"/>
    <property type="project" value="TreeGrafter"/>
</dbReference>
<keyword evidence="2" id="KW-0677">Repeat</keyword>
<dbReference type="Gene3D" id="4.10.60.10">
    <property type="entry name" value="Zinc finger, CCHC-type"/>
    <property type="match status" value="1"/>
</dbReference>
<comment type="caution">
    <text evidence="7">The sequence shown here is derived from an EMBL/GenBank/DDBJ whole genome shotgun (WGS) entry which is preliminary data.</text>
</comment>
<dbReference type="Gene3D" id="2.120.10.30">
    <property type="entry name" value="TolB, C-terminal domain"/>
    <property type="match status" value="2"/>
</dbReference>
<evidence type="ECO:0000256" key="1">
    <source>
        <dbReference type="ARBA" id="ARBA00022729"/>
    </source>
</evidence>
<organism evidence="7 8">
    <name type="scientific">Rotaria socialis</name>
    <dbReference type="NCBI Taxonomy" id="392032"/>
    <lineage>
        <taxon>Eukaryota</taxon>
        <taxon>Metazoa</taxon>
        <taxon>Spiralia</taxon>
        <taxon>Gnathifera</taxon>
        <taxon>Rotifera</taxon>
        <taxon>Eurotatoria</taxon>
        <taxon>Bdelloidea</taxon>
        <taxon>Philodinida</taxon>
        <taxon>Philodinidae</taxon>
        <taxon>Rotaria</taxon>
    </lineage>
</organism>
<evidence type="ECO:0000256" key="2">
    <source>
        <dbReference type="ARBA" id="ARBA00022737"/>
    </source>
</evidence>
<keyword evidence="1" id="KW-0732">Signal</keyword>
<keyword evidence="4" id="KW-0479">Metal-binding</keyword>
<keyword evidence="3" id="KW-0325">Glycoprotein</keyword>
<dbReference type="GO" id="GO:0003676">
    <property type="term" value="F:nucleic acid binding"/>
    <property type="evidence" value="ECO:0007669"/>
    <property type="project" value="InterPro"/>
</dbReference>
<evidence type="ECO:0000313" key="7">
    <source>
        <dbReference type="EMBL" id="CAF4615878.1"/>
    </source>
</evidence>
<dbReference type="PANTHER" id="PTHR10680:SF28">
    <property type="entry name" value="SMP-30_GLUCONOLACTONASE_LRE-LIKE REGION DOMAIN-CONTAINING PROTEIN"/>
    <property type="match status" value="1"/>
</dbReference>
<accession>A0A821D5N3</accession>
<feature type="repeat" description="NHL" evidence="5">
    <location>
        <begin position="198"/>
        <end position="235"/>
    </location>
</feature>
<dbReference type="Pfam" id="PF01436">
    <property type="entry name" value="NHL"/>
    <property type="match status" value="2"/>
</dbReference>
<dbReference type="InterPro" id="IPR001878">
    <property type="entry name" value="Znf_CCHC"/>
</dbReference>
<gene>
    <name evidence="7" type="ORF">TSG867_LOCUS28739</name>
</gene>
<dbReference type="SUPFAM" id="SSF101898">
    <property type="entry name" value="NHL repeat"/>
    <property type="match status" value="1"/>
</dbReference>
<reference evidence="7" key="1">
    <citation type="submission" date="2021-02" db="EMBL/GenBank/DDBJ databases">
        <authorList>
            <person name="Nowell W R."/>
        </authorList>
    </citation>
    <scope>NUCLEOTIDE SEQUENCE</scope>
</reference>
<protein>
    <recommendedName>
        <fullName evidence="6">CCHC-type domain-containing protein</fullName>
    </recommendedName>
</protein>
<dbReference type="InterPro" id="IPR036875">
    <property type="entry name" value="Znf_CCHC_sf"/>
</dbReference>
<dbReference type="SMART" id="SM00343">
    <property type="entry name" value="ZnF_C2HC"/>
    <property type="match status" value="1"/>
</dbReference>
<sequence>MAGGNGRGGATNELSGPNGLCIDDDQTVVIADNGNHRIVQWVGVTTNGQVVACGKDAGKGLNQLDRPTDVLIGKETDSLIICEGRRVVRWSRGSGTTQGEIVIDNIDCYGLTMDEQRYLYVSDYRKHEVRRYRLGEKSGTLVAGGNGQGDALNQLNVPKYLFVDRQQNVYISDWNNHRVMKWNSGAKEGIVFAGGQGHGRALTQLYYPNGLFVDTLGTLYVADSSNNRVMCWAQGAKQGIAIVGGNGSAAGANQFKCPIEFITNSMVITRSQHHQIFIQEFQRLSRIEMEHSDPSISSDSTVYRPLLTSNMEQEYLRTLAKEQVKTLHKFSGSNSEDVIHWLQCVEQVFDRALLQPVNKYIAVQFYLHGAAAKWFQFNKSNINDWGTFKSELIKVYQPSFHQSLLRMEQRHQTLGESVMEYYHDKMHLCTQADPHMSSPMIIHYLTKGVNDSLLSHIIRRHPKTPDEFLTIAQDEEKIQATLNGLSHNSATTIDNYPNDDSYVDPSVTLVTRPINQHTRSYARQQSTSYPQPLMNLPSVSPQFSFRRDSPQHLYPSNTTRQCYNCYQFGHVAKFCPNRKNM</sequence>
<evidence type="ECO:0000259" key="6">
    <source>
        <dbReference type="PROSITE" id="PS50158"/>
    </source>
</evidence>
<name>A0A821D5N3_9BILA</name>
<dbReference type="Proteomes" id="UP000663862">
    <property type="component" value="Unassembled WGS sequence"/>
</dbReference>
<dbReference type="InterPro" id="IPR011042">
    <property type="entry name" value="6-blade_b-propeller_TolB-like"/>
</dbReference>